<sequence>MNMQNRKKQGKQLCIFYAAGPGDIVTTFSCWQEGRDDPHQVAVTYSSQFFDLCRTLGAKGVAVSSCPRTDRITTAQFIVENLPKGPASNGIAFHTQQIRYVRKIIKRALAVDADLLVMADSTGHLFSLVWFAPKTMRLAVSLHCTLWPRSRDKTARARLTSLLSRRLFANRAQAILCLSNDIRRQLLDMTRGNTVPIYPFIPFYRRKLFTTIQPPTEQRPFNLLYAGRMEIEKGVYDLLEIALMLDRAGIDDVTLHLCGDGSEEDSLRMTARSKGVEQLFHLHGYCHQQEMLEHINRSHAFIVPTRTSFEEGFNKVVAEAILAGRPVITSSVCPALDYVKEAVVEAVPDDPSSYFEAVKKLSSSKDLYREKQQGCKAVQEQFYDPDRSWGAALKKVIGSLPYG</sequence>
<dbReference type="PANTHER" id="PTHR12526">
    <property type="entry name" value="GLYCOSYLTRANSFERASE"/>
    <property type="match status" value="1"/>
</dbReference>
<dbReference type="Gene3D" id="3.40.50.2000">
    <property type="entry name" value="Glycogen Phosphorylase B"/>
    <property type="match status" value="2"/>
</dbReference>
<dbReference type="Proteomes" id="UP000246278">
    <property type="component" value="Unassembled WGS sequence"/>
</dbReference>
<comment type="caution">
    <text evidence="5">The sequence shown here is derived from an EMBL/GenBank/DDBJ whole genome shotgun (WGS) entry which is preliminary data.</text>
</comment>
<proteinExistence type="predicted"/>
<dbReference type="GO" id="GO:0016757">
    <property type="term" value="F:glycosyltransferase activity"/>
    <property type="evidence" value="ECO:0007669"/>
    <property type="project" value="UniProtKB-KW"/>
</dbReference>
<evidence type="ECO:0000313" key="6">
    <source>
        <dbReference type="Proteomes" id="UP000246278"/>
    </source>
</evidence>
<dbReference type="EMBL" id="PDNZ01000003">
    <property type="protein sequence ID" value="PWW82521.1"/>
    <property type="molecule type" value="Genomic_DNA"/>
</dbReference>
<organism evidence="5 6">
    <name type="scientific">Prosthecochloris marina</name>
    <dbReference type="NCBI Taxonomy" id="2017681"/>
    <lineage>
        <taxon>Bacteria</taxon>
        <taxon>Pseudomonadati</taxon>
        <taxon>Chlorobiota</taxon>
        <taxon>Chlorobiia</taxon>
        <taxon>Chlorobiales</taxon>
        <taxon>Chlorobiaceae</taxon>
        <taxon>Prosthecochloris</taxon>
    </lineage>
</organism>
<keyword evidence="6" id="KW-1185">Reference proteome</keyword>
<dbReference type="InterPro" id="IPR001296">
    <property type="entry name" value="Glyco_trans_1"/>
</dbReference>
<gene>
    <name evidence="5" type="ORF">CR164_05930</name>
</gene>
<dbReference type="Pfam" id="PF13439">
    <property type="entry name" value="Glyco_transf_4"/>
    <property type="match status" value="1"/>
</dbReference>
<evidence type="ECO:0000256" key="2">
    <source>
        <dbReference type="ARBA" id="ARBA00022679"/>
    </source>
</evidence>
<accession>A0A317TA93</accession>
<dbReference type="SUPFAM" id="SSF53756">
    <property type="entry name" value="UDP-Glycosyltransferase/glycogen phosphorylase"/>
    <property type="match status" value="1"/>
</dbReference>
<feature type="domain" description="Glycosyl transferase family 1" evidence="3">
    <location>
        <begin position="218"/>
        <end position="369"/>
    </location>
</feature>
<feature type="domain" description="Glycosyltransferase subfamily 4-like N-terminal" evidence="4">
    <location>
        <begin position="50"/>
        <end position="200"/>
    </location>
</feature>
<dbReference type="InterPro" id="IPR028098">
    <property type="entry name" value="Glyco_trans_4-like_N"/>
</dbReference>
<keyword evidence="1" id="KW-0328">Glycosyltransferase</keyword>
<protein>
    <submittedName>
        <fullName evidence="5">Glycosyl transferase</fullName>
    </submittedName>
</protein>
<dbReference type="PANTHER" id="PTHR12526:SF629">
    <property type="entry name" value="TEICHURONIC ACID BIOSYNTHESIS GLYCOSYLTRANSFERASE TUAH-RELATED"/>
    <property type="match status" value="1"/>
</dbReference>
<keyword evidence="2 5" id="KW-0808">Transferase</keyword>
<evidence type="ECO:0000259" key="3">
    <source>
        <dbReference type="Pfam" id="PF00534"/>
    </source>
</evidence>
<evidence type="ECO:0000259" key="4">
    <source>
        <dbReference type="Pfam" id="PF13439"/>
    </source>
</evidence>
<dbReference type="OrthoDB" id="1395864at2"/>
<dbReference type="Pfam" id="PF00534">
    <property type="entry name" value="Glycos_transf_1"/>
    <property type="match status" value="1"/>
</dbReference>
<dbReference type="AlphaFoldDB" id="A0A317TA93"/>
<evidence type="ECO:0000256" key="1">
    <source>
        <dbReference type="ARBA" id="ARBA00022676"/>
    </source>
</evidence>
<name>A0A317TA93_9CHLB</name>
<reference evidence="6" key="1">
    <citation type="submission" date="2017-10" db="EMBL/GenBank/DDBJ databases">
        <authorList>
            <person name="Gaisin V.A."/>
            <person name="Rysina M.S."/>
            <person name="Grouzdev D.S."/>
        </authorList>
    </citation>
    <scope>NUCLEOTIDE SEQUENCE [LARGE SCALE GENOMIC DNA]</scope>
    <source>
        <strain evidence="6">V1</strain>
    </source>
</reference>
<evidence type="ECO:0000313" key="5">
    <source>
        <dbReference type="EMBL" id="PWW82521.1"/>
    </source>
</evidence>
<dbReference type="CDD" id="cd03801">
    <property type="entry name" value="GT4_PimA-like"/>
    <property type="match status" value="1"/>
</dbReference>